<feature type="transmembrane region" description="Helical" evidence="6">
    <location>
        <begin position="419"/>
        <end position="442"/>
    </location>
</feature>
<keyword evidence="4 6" id="KW-1133">Transmembrane helix</keyword>
<keyword evidence="5 6" id="KW-0472">Membrane</keyword>
<feature type="transmembrane region" description="Helical" evidence="6">
    <location>
        <begin position="185"/>
        <end position="203"/>
    </location>
</feature>
<dbReference type="AlphaFoldDB" id="A0A432CRR9"/>
<evidence type="ECO:0000256" key="4">
    <source>
        <dbReference type="ARBA" id="ARBA00022989"/>
    </source>
</evidence>
<dbReference type="InterPro" id="IPR002528">
    <property type="entry name" value="MATE_fam"/>
</dbReference>
<evidence type="ECO:0000256" key="5">
    <source>
        <dbReference type="ARBA" id="ARBA00023136"/>
    </source>
</evidence>
<gene>
    <name evidence="7" type="ORF">EKL98_01505</name>
</gene>
<feature type="transmembrane region" description="Helical" evidence="6">
    <location>
        <begin position="251"/>
        <end position="271"/>
    </location>
</feature>
<evidence type="ECO:0000256" key="1">
    <source>
        <dbReference type="ARBA" id="ARBA00004651"/>
    </source>
</evidence>
<name>A0A432CRR9_9FLAO</name>
<keyword evidence="8" id="KW-1185">Reference proteome</keyword>
<dbReference type="GO" id="GO:0005886">
    <property type="term" value="C:plasma membrane"/>
    <property type="evidence" value="ECO:0007669"/>
    <property type="project" value="UniProtKB-SubCell"/>
</dbReference>
<evidence type="ECO:0000256" key="2">
    <source>
        <dbReference type="ARBA" id="ARBA00022475"/>
    </source>
</evidence>
<evidence type="ECO:0000313" key="8">
    <source>
        <dbReference type="Proteomes" id="UP000280825"/>
    </source>
</evidence>
<dbReference type="PANTHER" id="PTHR30250">
    <property type="entry name" value="PST FAMILY PREDICTED COLANIC ACID TRANSPORTER"/>
    <property type="match status" value="1"/>
</dbReference>
<reference evidence="7 8" key="1">
    <citation type="submission" date="2018-12" db="EMBL/GenBank/DDBJ databases">
        <title>Flavobacterium sp. nov., isolated from glacier ice.</title>
        <authorList>
            <person name="Liu Q."/>
            <person name="Xin Y.-H."/>
        </authorList>
    </citation>
    <scope>NUCLEOTIDE SEQUENCE [LARGE SCALE GENOMIC DNA]</scope>
    <source>
        <strain evidence="7 8">RB1N8</strain>
    </source>
</reference>
<keyword evidence="2" id="KW-1003">Cell membrane</keyword>
<dbReference type="Proteomes" id="UP000280825">
    <property type="component" value="Unassembled WGS sequence"/>
</dbReference>
<sequence length="451" mass="50880">MLLKKNIFLLQNRAIVLKTIRYYLLTTVQNPVVRQSLLTLLIRVFGVVLLFGFTLFLTQKYDPKLVGQYDFVRTFLFAIGSICLLGFDQSILYFKGRLYPNYSLGHLKKVYLKMVLMLFLASLLLFLFFVLLDASVITQFFADNATYFLLFKASAVMFFYGLAILNVEVFRALEEIVVAELFRNVFKYLPIIVLAVLLVQWQLELYLVDALLLSFVFLGIVTTVLTFYFFTKKTAICTTDCFSAREIITQSFPIAVSGMAIFLMMSFDILFLKKYQGDAAVAFYSVAVKLMTLLSVIILTINITVSASIAASFSNKEIEKVQQIVQNSSRLIVAITLPAVIGLLIFPEFVLNFFGPNYLAAKEALVVLVLGQGFCAFFGSAPVYLNMTGRQRIFQRIVLGALGLNFILNYWLIPSYGMLGGAIAFSASAIFWNFGTALFVYYKDGIKLFLS</sequence>
<feature type="transmembrane region" description="Helical" evidence="6">
    <location>
        <begin position="365"/>
        <end position="385"/>
    </location>
</feature>
<comment type="caution">
    <text evidence="7">The sequence shown here is derived from an EMBL/GenBank/DDBJ whole genome shotgun (WGS) entry which is preliminary data.</text>
</comment>
<feature type="transmembrane region" description="Helical" evidence="6">
    <location>
        <begin position="115"/>
        <end position="141"/>
    </location>
</feature>
<evidence type="ECO:0000256" key="3">
    <source>
        <dbReference type="ARBA" id="ARBA00022692"/>
    </source>
</evidence>
<proteinExistence type="predicted"/>
<dbReference type="EMBL" id="RYDJ01000001">
    <property type="protein sequence ID" value="RTZ08023.1"/>
    <property type="molecule type" value="Genomic_DNA"/>
</dbReference>
<dbReference type="Pfam" id="PF01554">
    <property type="entry name" value="MatE"/>
    <property type="match status" value="1"/>
</dbReference>
<dbReference type="PANTHER" id="PTHR30250:SF11">
    <property type="entry name" value="O-ANTIGEN TRANSPORTER-RELATED"/>
    <property type="match status" value="1"/>
</dbReference>
<feature type="transmembrane region" description="Helical" evidence="6">
    <location>
        <begin position="331"/>
        <end position="353"/>
    </location>
</feature>
<keyword evidence="3 6" id="KW-0812">Transmembrane</keyword>
<dbReference type="InterPro" id="IPR050833">
    <property type="entry name" value="Poly_Biosynth_Transport"/>
</dbReference>
<feature type="transmembrane region" description="Helical" evidence="6">
    <location>
        <begin position="40"/>
        <end position="59"/>
    </location>
</feature>
<feature type="transmembrane region" description="Helical" evidence="6">
    <location>
        <begin position="147"/>
        <end position="173"/>
    </location>
</feature>
<dbReference type="GO" id="GO:0015297">
    <property type="term" value="F:antiporter activity"/>
    <property type="evidence" value="ECO:0007669"/>
    <property type="project" value="InterPro"/>
</dbReference>
<feature type="transmembrane region" description="Helical" evidence="6">
    <location>
        <begin position="397"/>
        <end position="413"/>
    </location>
</feature>
<protein>
    <submittedName>
        <fullName evidence="7">Polysaccharide biosynthesis protein</fullName>
    </submittedName>
</protein>
<organism evidence="7 8">
    <name type="scientific">Flavobacterium bomense</name>
    <dbReference type="NCBI Taxonomy" id="2497483"/>
    <lineage>
        <taxon>Bacteria</taxon>
        <taxon>Pseudomonadati</taxon>
        <taxon>Bacteroidota</taxon>
        <taxon>Flavobacteriia</taxon>
        <taxon>Flavobacteriales</taxon>
        <taxon>Flavobacteriaceae</taxon>
        <taxon>Flavobacterium</taxon>
    </lineage>
</organism>
<feature type="transmembrane region" description="Helical" evidence="6">
    <location>
        <begin position="209"/>
        <end position="230"/>
    </location>
</feature>
<feature type="transmembrane region" description="Helical" evidence="6">
    <location>
        <begin position="283"/>
        <end position="310"/>
    </location>
</feature>
<comment type="subcellular location">
    <subcellularLocation>
        <location evidence="1">Cell membrane</location>
        <topology evidence="1">Multi-pass membrane protein</topology>
    </subcellularLocation>
</comment>
<feature type="transmembrane region" description="Helical" evidence="6">
    <location>
        <begin position="71"/>
        <end position="94"/>
    </location>
</feature>
<evidence type="ECO:0000256" key="6">
    <source>
        <dbReference type="SAM" id="Phobius"/>
    </source>
</evidence>
<evidence type="ECO:0000313" key="7">
    <source>
        <dbReference type="EMBL" id="RTZ08023.1"/>
    </source>
</evidence>
<accession>A0A432CRR9</accession>
<dbReference type="GO" id="GO:0042910">
    <property type="term" value="F:xenobiotic transmembrane transporter activity"/>
    <property type="evidence" value="ECO:0007669"/>
    <property type="project" value="InterPro"/>
</dbReference>